<gene>
    <name evidence="2" type="ORF">BS50DRAFT_571287</name>
</gene>
<protein>
    <submittedName>
        <fullName evidence="2">Uncharacterized protein</fullName>
    </submittedName>
</protein>
<reference evidence="2 3" key="1">
    <citation type="journal article" date="2018" name="Front. Microbiol.">
        <title>Genome-Wide Analysis of Corynespora cassiicola Leaf Fall Disease Putative Effectors.</title>
        <authorList>
            <person name="Lopez D."/>
            <person name="Ribeiro S."/>
            <person name="Label P."/>
            <person name="Fumanal B."/>
            <person name="Venisse J.S."/>
            <person name="Kohler A."/>
            <person name="de Oliveira R.R."/>
            <person name="Labutti K."/>
            <person name="Lipzen A."/>
            <person name="Lail K."/>
            <person name="Bauer D."/>
            <person name="Ohm R.A."/>
            <person name="Barry K.W."/>
            <person name="Spatafora J."/>
            <person name="Grigoriev I.V."/>
            <person name="Martin F.M."/>
            <person name="Pujade-Renaud V."/>
        </authorList>
    </citation>
    <scope>NUCLEOTIDE SEQUENCE [LARGE SCALE GENOMIC DNA]</scope>
    <source>
        <strain evidence="2 3">Philippines</strain>
    </source>
</reference>
<keyword evidence="3" id="KW-1185">Reference proteome</keyword>
<accession>A0A2T2NX34</accession>
<proteinExistence type="predicted"/>
<dbReference type="Proteomes" id="UP000240883">
    <property type="component" value="Unassembled WGS sequence"/>
</dbReference>
<name>A0A2T2NX34_CORCC</name>
<dbReference type="EMBL" id="KZ678132">
    <property type="protein sequence ID" value="PSN69973.1"/>
    <property type="molecule type" value="Genomic_DNA"/>
</dbReference>
<feature type="region of interest" description="Disordered" evidence="1">
    <location>
        <begin position="1"/>
        <end position="57"/>
    </location>
</feature>
<evidence type="ECO:0000313" key="2">
    <source>
        <dbReference type="EMBL" id="PSN69973.1"/>
    </source>
</evidence>
<sequence length="57" mass="5989">MLVRLASTAGSPQTAAFKKNRLEQCPTRTHTPLSGSCKSSAKPKFSSGSQVPAKPCL</sequence>
<feature type="compositionally biased region" description="Polar residues" evidence="1">
    <location>
        <begin position="26"/>
        <end position="39"/>
    </location>
</feature>
<dbReference type="AlphaFoldDB" id="A0A2T2NX34"/>
<organism evidence="2 3">
    <name type="scientific">Corynespora cassiicola Philippines</name>
    <dbReference type="NCBI Taxonomy" id="1448308"/>
    <lineage>
        <taxon>Eukaryota</taxon>
        <taxon>Fungi</taxon>
        <taxon>Dikarya</taxon>
        <taxon>Ascomycota</taxon>
        <taxon>Pezizomycotina</taxon>
        <taxon>Dothideomycetes</taxon>
        <taxon>Pleosporomycetidae</taxon>
        <taxon>Pleosporales</taxon>
        <taxon>Corynesporascaceae</taxon>
        <taxon>Corynespora</taxon>
    </lineage>
</organism>
<evidence type="ECO:0000313" key="3">
    <source>
        <dbReference type="Proteomes" id="UP000240883"/>
    </source>
</evidence>
<evidence type="ECO:0000256" key="1">
    <source>
        <dbReference type="SAM" id="MobiDB-lite"/>
    </source>
</evidence>